<dbReference type="Pfam" id="PF24035">
    <property type="entry name" value="DUF7344"/>
    <property type="match status" value="2"/>
</dbReference>
<gene>
    <name evidence="2" type="ORF">SAMN05216285_1899</name>
</gene>
<evidence type="ECO:0000259" key="1">
    <source>
        <dbReference type="Pfam" id="PF24035"/>
    </source>
</evidence>
<protein>
    <recommendedName>
        <fullName evidence="1">DUF7344 domain-containing protein</fullName>
    </recommendedName>
</protein>
<dbReference type="InterPro" id="IPR055768">
    <property type="entry name" value="DUF7344"/>
</dbReference>
<dbReference type="AlphaFoldDB" id="A0A1I0NMH3"/>
<dbReference type="eggNOG" id="arCOG03828">
    <property type="taxonomic scope" value="Archaea"/>
</dbReference>
<name>A0A1I0NMH3_9EURY</name>
<reference evidence="3" key="1">
    <citation type="submission" date="2016-10" db="EMBL/GenBank/DDBJ databases">
        <authorList>
            <person name="Varghese N."/>
        </authorList>
    </citation>
    <scope>NUCLEOTIDE SEQUENCE [LARGE SCALE GENOMIC DNA]</scope>
    <source>
        <strain evidence="3">CGMCC 1.12284</strain>
    </source>
</reference>
<keyword evidence="3" id="KW-1185">Reference proteome</keyword>
<dbReference type="InterPro" id="IPR036388">
    <property type="entry name" value="WH-like_DNA-bd_sf"/>
</dbReference>
<accession>A0A1I0NMH3</accession>
<evidence type="ECO:0000313" key="2">
    <source>
        <dbReference type="EMBL" id="SEW02512.1"/>
    </source>
</evidence>
<sequence length="215" mass="23821">MQGLVCVMSSDAHLGGDSTPDPLADVPTECYEILRHPRRLRILEVLGTRQTRLDLSELTTELLERTTGDSSNGQARQEIRITLAHNHLPRLDDYDIVDWTDEGIALVDEPPVHPADISVLLELCDSENAERLLETVVDPVRMRLLLLLENEDRPLSIDQLAAQLGSRDGPLSDPNQAKIALHHSHLPALADVGVLSYDHDSGLVTRYDHAVSIVQ</sequence>
<dbReference type="Gene3D" id="1.10.10.10">
    <property type="entry name" value="Winged helix-like DNA-binding domain superfamily/Winged helix DNA-binding domain"/>
    <property type="match status" value="1"/>
</dbReference>
<organism evidence="2 3">
    <name type="scientific">Natrinema salifodinae</name>
    <dbReference type="NCBI Taxonomy" id="1202768"/>
    <lineage>
        <taxon>Archaea</taxon>
        <taxon>Methanobacteriati</taxon>
        <taxon>Methanobacteriota</taxon>
        <taxon>Stenosarchaea group</taxon>
        <taxon>Halobacteria</taxon>
        <taxon>Halobacteriales</taxon>
        <taxon>Natrialbaceae</taxon>
        <taxon>Natrinema</taxon>
    </lineage>
</organism>
<dbReference type="EMBL" id="FOIS01000002">
    <property type="protein sequence ID" value="SEW02512.1"/>
    <property type="molecule type" value="Genomic_DNA"/>
</dbReference>
<proteinExistence type="predicted"/>
<dbReference type="Proteomes" id="UP000183275">
    <property type="component" value="Unassembled WGS sequence"/>
</dbReference>
<feature type="domain" description="DUF7344" evidence="1">
    <location>
        <begin position="31"/>
        <end position="101"/>
    </location>
</feature>
<evidence type="ECO:0000313" key="3">
    <source>
        <dbReference type="Proteomes" id="UP000183275"/>
    </source>
</evidence>
<feature type="domain" description="DUF7344" evidence="1">
    <location>
        <begin position="141"/>
        <end position="205"/>
    </location>
</feature>